<comment type="caution">
    <text evidence="2">The sequence shown here is derived from an EMBL/GenBank/DDBJ whole genome shotgun (WGS) entry which is preliminary data.</text>
</comment>
<gene>
    <name evidence="2" type="ORF">B0H65DRAFT_511699</name>
</gene>
<feature type="region of interest" description="Disordered" evidence="1">
    <location>
        <begin position="711"/>
        <end position="731"/>
    </location>
</feature>
<proteinExistence type="predicted"/>
<dbReference type="Proteomes" id="UP001278500">
    <property type="component" value="Unassembled WGS sequence"/>
</dbReference>
<name>A0AAE0J9K0_9PEZI</name>
<dbReference type="AlphaFoldDB" id="A0AAE0J9K0"/>
<dbReference type="RefSeq" id="XP_062678864.1">
    <property type="nucleotide sequence ID" value="XM_062828509.1"/>
</dbReference>
<dbReference type="GeneID" id="87865663"/>
<protein>
    <submittedName>
        <fullName evidence="2">Uncharacterized protein</fullName>
    </submittedName>
</protein>
<evidence type="ECO:0000256" key="1">
    <source>
        <dbReference type="SAM" id="MobiDB-lite"/>
    </source>
</evidence>
<reference evidence="2" key="2">
    <citation type="submission" date="2023-06" db="EMBL/GenBank/DDBJ databases">
        <authorList>
            <consortium name="Lawrence Berkeley National Laboratory"/>
            <person name="Haridas S."/>
            <person name="Hensen N."/>
            <person name="Bonometti L."/>
            <person name="Westerberg I."/>
            <person name="Brannstrom I.O."/>
            <person name="Guillou S."/>
            <person name="Cros-Aarteil S."/>
            <person name="Calhoun S."/>
            <person name="Kuo A."/>
            <person name="Mondo S."/>
            <person name="Pangilinan J."/>
            <person name="Riley R."/>
            <person name="Labutti K."/>
            <person name="Andreopoulos B."/>
            <person name="Lipzen A."/>
            <person name="Chen C."/>
            <person name="Yanf M."/>
            <person name="Daum C."/>
            <person name="Ng V."/>
            <person name="Clum A."/>
            <person name="Steindorff A."/>
            <person name="Ohm R."/>
            <person name="Martin F."/>
            <person name="Silar P."/>
            <person name="Natvig D."/>
            <person name="Lalanne C."/>
            <person name="Gautier V."/>
            <person name="Ament-Velasquez S.L."/>
            <person name="Kruys A."/>
            <person name="Hutchinson M.I."/>
            <person name="Powell A.J."/>
            <person name="Barry K."/>
            <person name="Miller A.N."/>
            <person name="Grigoriev I.V."/>
            <person name="Debuchy R."/>
            <person name="Gladieux P."/>
            <person name="Thoren M.H."/>
            <person name="Johannesson H."/>
        </authorList>
    </citation>
    <scope>NUCLEOTIDE SEQUENCE</scope>
    <source>
        <strain evidence="2">CBS 560.94</strain>
    </source>
</reference>
<sequence length="731" mass="83311">MRMHILTPARQPDAHTRRQVQTQSTRDRPELPVIPLDAHCGICNEKIDRDVFVTALIGKRGRMTYLGRTIKFPFPIYGTYLPSPDGIDAYLDRKKSFHFCYLCTDSTPWKECLSNWKHSSHAFNNPYEAVTTHHDCFSMFIQSCPLPPRLACERLWKVAIARRPWPLGYQDLPSISLTGAYHVLCVEAVRKVASIYNIRQLTNFPTELVERIRSYSPGEPVFWRAVTALTVALSLSNFPVIDEQRVELTKVSHWERGGTIQTSGPEGRTTDVLRITFDIDGVRKIERLPRWPNCEKQLKTDERFAWVILEIDGVEIRDKMAYCQGGLLRFSWGDTSRALAHSIPPMIWDTPTPPDLHNIEYNADKFYFPFFGGGYGGSFEAGHLINLDSISGLTFVYEGKELTAIHSHCGDAINNFGIPVGSRYGQHQACFFLPVTKEDKIMAIGIGCYPRALVIVVKKRLSGDTVIGLPCPNPITGQEISVMSPDDTEFEFLAGPTEGDEEYFDPRHFHWGAREPQALLYGFQGKRNQLDLLGGYRYDPPQNWVPGWKPRLQGRSIPHNWPQNNLFSRDNQEDLRFYTSAPLEGVISAQMFYSRRFVPRGGEPFCSGIIFHYENGGSRVVGEVRLINDRASIAGETIIHPKLICLEWPKRDGSSISQRIRFLTEADIEKGVHPVHTNPRLGKCTRFPIVKESVCYPMEGTIDWWFTASERMREEEDTQEGESQEEDIDDD</sequence>
<organism evidence="2 3">
    <name type="scientific">Neurospora tetraspora</name>
    <dbReference type="NCBI Taxonomy" id="94610"/>
    <lineage>
        <taxon>Eukaryota</taxon>
        <taxon>Fungi</taxon>
        <taxon>Dikarya</taxon>
        <taxon>Ascomycota</taxon>
        <taxon>Pezizomycotina</taxon>
        <taxon>Sordariomycetes</taxon>
        <taxon>Sordariomycetidae</taxon>
        <taxon>Sordariales</taxon>
        <taxon>Sordariaceae</taxon>
        <taxon>Neurospora</taxon>
    </lineage>
</organism>
<evidence type="ECO:0000313" key="2">
    <source>
        <dbReference type="EMBL" id="KAK3339504.1"/>
    </source>
</evidence>
<keyword evidence="3" id="KW-1185">Reference proteome</keyword>
<feature type="region of interest" description="Disordered" evidence="1">
    <location>
        <begin position="1"/>
        <end position="28"/>
    </location>
</feature>
<feature type="compositionally biased region" description="Acidic residues" evidence="1">
    <location>
        <begin position="715"/>
        <end position="731"/>
    </location>
</feature>
<evidence type="ECO:0000313" key="3">
    <source>
        <dbReference type="Proteomes" id="UP001278500"/>
    </source>
</evidence>
<accession>A0AAE0J9K0</accession>
<dbReference type="EMBL" id="JAUEPP010000007">
    <property type="protein sequence ID" value="KAK3339504.1"/>
    <property type="molecule type" value="Genomic_DNA"/>
</dbReference>
<reference evidence="2" key="1">
    <citation type="journal article" date="2023" name="Mol. Phylogenet. Evol.">
        <title>Genome-scale phylogeny and comparative genomics of the fungal order Sordariales.</title>
        <authorList>
            <person name="Hensen N."/>
            <person name="Bonometti L."/>
            <person name="Westerberg I."/>
            <person name="Brannstrom I.O."/>
            <person name="Guillou S."/>
            <person name="Cros-Aarteil S."/>
            <person name="Calhoun S."/>
            <person name="Haridas S."/>
            <person name="Kuo A."/>
            <person name="Mondo S."/>
            <person name="Pangilinan J."/>
            <person name="Riley R."/>
            <person name="LaButti K."/>
            <person name="Andreopoulos B."/>
            <person name="Lipzen A."/>
            <person name="Chen C."/>
            <person name="Yan M."/>
            <person name="Daum C."/>
            <person name="Ng V."/>
            <person name="Clum A."/>
            <person name="Steindorff A."/>
            <person name="Ohm R.A."/>
            <person name="Martin F."/>
            <person name="Silar P."/>
            <person name="Natvig D.O."/>
            <person name="Lalanne C."/>
            <person name="Gautier V."/>
            <person name="Ament-Velasquez S.L."/>
            <person name="Kruys A."/>
            <person name="Hutchinson M.I."/>
            <person name="Powell A.J."/>
            <person name="Barry K."/>
            <person name="Miller A.N."/>
            <person name="Grigoriev I.V."/>
            <person name="Debuchy R."/>
            <person name="Gladieux P."/>
            <person name="Hiltunen Thoren M."/>
            <person name="Johannesson H."/>
        </authorList>
    </citation>
    <scope>NUCLEOTIDE SEQUENCE</scope>
    <source>
        <strain evidence="2">CBS 560.94</strain>
    </source>
</reference>